<dbReference type="SMART" id="SM00886">
    <property type="entry name" value="Dabb"/>
    <property type="match status" value="1"/>
</dbReference>
<organism evidence="2 3">
    <name type="scientific">Paraburkholderia unamae</name>
    <dbReference type="NCBI Taxonomy" id="219649"/>
    <lineage>
        <taxon>Bacteria</taxon>
        <taxon>Pseudomonadati</taxon>
        <taxon>Pseudomonadota</taxon>
        <taxon>Betaproteobacteria</taxon>
        <taxon>Burkholderiales</taxon>
        <taxon>Burkholderiaceae</taxon>
        <taxon>Paraburkholderia</taxon>
    </lineage>
</organism>
<evidence type="ECO:0000313" key="3">
    <source>
        <dbReference type="Proteomes" id="UP000245712"/>
    </source>
</evidence>
<comment type="caution">
    <text evidence="2">The sequence shown here is derived from an EMBL/GenBank/DDBJ whole genome shotgun (WGS) entry which is preliminary data.</text>
</comment>
<protein>
    <submittedName>
        <fullName evidence="2">Stress responsive alpha/beta barrel protein</fullName>
    </submittedName>
</protein>
<evidence type="ECO:0000313" key="2">
    <source>
        <dbReference type="EMBL" id="PVX79819.1"/>
    </source>
</evidence>
<dbReference type="Pfam" id="PF07876">
    <property type="entry name" value="Dabb"/>
    <property type="match status" value="1"/>
</dbReference>
<dbReference type="EMBL" id="QEOB01000012">
    <property type="protein sequence ID" value="PVX79819.1"/>
    <property type="molecule type" value="Genomic_DNA"/>
</dbReference>
<sequence>MPTTPGPRHTTVRHMELCRFRDEVTPECRRAFFEQIRRLAELPGIAFSNFHSGLNASPEGLAAAFDDGFMMDFASWDACFAYLAHPTRQAISARLIEALQGGRAGLLVFDMNLEPHEKPARNTRALLNQHRDARSSGAADSRN</sequence>
<gene>
    <name evidence="2" type="ORF">C7402_1126</name>
</gene>
<dbReference type="InterPro" id="IPR013097">
    <property type="entry name" value="Dabb"/>
</dbReference>
<keyword evidence="3" id="KW-1185">Reference proteome</keyword>
<dbReference type="SUPFAM" id="SSF54909">
    <property type="entry name" value="Dimeric alpha+beta barrel"/>
    <property type="match status" value="1"/>
</dbReference>
<dbReference type="Gene3D" id="3.30.70.100">
    <property type="match status" value="1"/>
</dbReference>
<reference evidence="2 3" key="1">
    <citation type="submission" date="2018-05" db="EMBL/GenBank/DDBJ databases">
        <title>Genomic Encyclopedia of Type Strains, Phase IV (KMG-V): Genome sequencing to study the core and pangenomes of soil and plant-associated prokaryotes.</title>
        <authorList>
            <person name="Whitman W."/>
        </authorList>
    </citation>
    <scope>NUCLEOTIDE SEQUENCE [LARGE SCALE GENOMIC DNA]</scope>
    <source>
        <strain evidence="2 3">SCZa-39</strain>
    </source>
</reference>
<name>A0ABX5KJY5_9BURK</name>
<dbReference type="Proteomes" id="UP000245712">
    <property type="component" value="Unassembled WGS sequence"/>
</dbReference>
<dbReference type="RefSeq" id="WP_112175192.1">
    <property type="nucleotide sequence ID" value="NZ_CAJZAT010000202.1"/>
</dbReference>
<proteinExistence type="predicted"/>
<evidence type="ECO:0000259" key="1">
    <source>
        <dbReference type="PROSITE" id="PS51502"/>
    </source>
</evidence>
<dbReference type="InterPro" id="IPR011008">
    <property type="entry name" value="Dimeric_a/b-barrel"/>
</dbReference>
<accession>A0ABX5KJY5</accession>
<feature type="domain" description="Stress-response A/B barrel" evidence="1">
    <location>
        <begin position="12"/>
        <end position="111"/>
    </location>
</feature>
<dbReference type="PROSITE" id="PS51502">
    <property type="entry name" value="S_R_A_B_BARREL"/>
    <property type="match status" value="1"/>
</dbReference>